<dbReference type="KEGG" id="hsn:DV733_06570"/>
<keyword evidence="2" id="KW-0677">Repeat</keyword>
<accession>A0A4D6HAH3</accession>
<dbReference type="AlphaFoldDB" id="A0A4D6HAH3"/>
<evidence type="ECO:0000256" key="3">
    <source>
        <dbReference type="ARBA" id="ARBA00023180"/>
    </source>
</evidence>
<dbReference type="OrthoDB" id="242361at2157"/>
<evidence type="ECO:0000256" key="4">
    <source>
        <dbReference type="SAM" id="MobiDB-lite"/>
    </source>
</evidence>
<proteinExistence type="predicted"/>
<dbReference type="PROSITE" id="PS51257">
    <property type="entry name" value="PROKAR_LIPOPROTEIN"/>
    <property type="match status" value="1"/>
</dbReference>
<keyword evidence="1" id="KW-0732">Signal</keyword>
<keyword evidence="3" id="KW-0325">Glycoprotein</keyword>
<dbReference type="PROSITE" id="PS51470">
    <property type="entry name" value="FG_GAP"/>
    <property type="match status" value="1"/>
</dbReference>
<evidence type="ECO:0000313" key="5">
    <source>
        <dbReference type="EMBL" id="QCC50929.1"/>
    </source>
</evidence>
<dbReference type="GeneID" id="39847512"/>
<organism evidence="5 6">
    <name type="scientific">Halapricum salinum</name>
    <dbReference type="NCBI Taxonomy" id="1457250"/>
    <lineage>
        <taxon>Archaea</taxon>
        <taxon>Methanobacteriati</taxon>
        <taxon>Methanobacteriota</taxon>
        <taxon>Stenosarchaea group</taxon>
        <taxon>Halobacteria</taxon>
        <taxon>Halobacteriales</taxon>
        <taxon>Haloarculaceae</taxon>
        <taxon>Halapricum</taxon>
    </lineage>
</organism>
<feature type="region of interest" description="Disordered" evidence="4">
    <location>
        <begin position="425"/>
        <end position="444"/>
    </location>
</feature>
<dbReference type="Proteomes" id="UP000296706">
    <property type="component" value="Chromosome"/>
</dbReference>
<evidence type="ECO:0000256" key="1">
    <source>
        <dbReference type="ARBA" id="ARBA00022729"/>
    </source>
</evidence>
<dbReference type="Pfam" id="PF14312">
    <property type="entry name" value="FG-GAP_2"/>
    <property type="match status" value="5"/>
</dbReference>
<sequence>MDALRRSRRDLLGLLGVGLAGALAGCEGDGEPTDPPPTDSPTADPTPTSTPDPPGGGTLSASNGIPGDGFGSAVAVDDAVFVGAPGAGSDGGGRLDAFEWNGADWTGVATLGPSDGETGDRFGSALAVDGDTLLVGAYGWAPGSDGPDTDAAGAAYVFERAGGEWAEQTRLVPDDGDAYDRFGYSLALDDGTALIGAFNDEDPHGDSAGAAYVFERTGGSWSQQAKLTAEDGDEQDYFGRSVDLDGDRALIGARRATTLLGGEKAGAAYVFERSGETWSQQQKFWPHDTDTWDRFGEAVALDGETALVGAYGDEDPVGDGRFEGAGSAYVFERRDGRWRQQAKLAAESSEPNDAFGLAVALDGGTALVGAPNHDVDDVDGAGSAVVFRQDGTEWTESNSYSAATPTENGRFGVAVELGSGLAVVGAPGADDDPEVPGSAFVLER</sequence>
<dbReference type="EMBL" id="CP031310">
    <property type="protein sequence ID" value="QCC50929.1"/>
    <property type="molecule type" value="Genomic_DNA"/>
</dbReference>
<dbReference type="RefSeq" id="WP_049995516.1">
    <property type="nucleotide sequence ID" value="NZ_CP031310.1"/>
</dbReference>
<dbReference type="SMART" id="SM00191">
    <property type="entry name" value="Int_alpha"/>
    <property type="match status" value="6"/>
</dbReference>
<dbReference type="InterPro" id="IPR028994">
    <property type="entry name" value="Integrin_alpha_N"/>
</dbReference>
<evidence type="ECO:0000313" key="6">
    <source>
        <dbReference type="Proteomes" id="UP000296706"/>
    </source>
</evidence>
<reference evidence="5 6" key="1">
    <citation type="journal article" date="2019" name="Nat. Commun.">
        <title>A new type of DNA phosphorothioation-based antiviral system in archaea.</title>
        <authorList>
            <person name="Xiong L."/>
            <person name="Liu S."/>
            <person name="Chen S."/>
            <person name="Xiao Y."/>
            <person name="Zhu B."/>
            <person name="Gao Y."/>
            <person name="Zhang Y."/>
            <person name="Chen B."/>
            <person name="Luo J."/>
            <person name="Deng Z."/>
            <person name="Chen X."/>
            <person name="Wang L."/>
            <person name="Chen S."/>
        </authorList>
    </citation>
    <scope>NUCLEOTIDE SEQUENCE [LARGE SCALE GENOMIC DNA]</scope>
    <source>
        <strain evidence="5 6">CBA1105</strain>
    </source>
</reference>
<dbReference type="InterPro" id="IPR013517">
    <property type="entry name" value="FG-GAP"/>
</dbReference>
<protein>
    <submittedName>
        <fullName evidence="5">PKD domain-containing protein</fullName>
    </submittedName>
</protein>
<gene>
    <name evidence="5" type="ORF">DV733_06570</name>
</gene>
<dbReference type="STRING" id="1457250.GCA_000755225_00170"/>
<dbReference type="InterPro" id="IPR013519">
    <property type="entry name" value="Int_alpha_beta-p"/>
</dbReference>
<name>A0A4D6HAH3_9EURY</name>
<dbReference type="InterPro" id="IPR011043">
    <property type="entry name" value="Gal_Oxase/kelch_b-propeller"/>
</dbReference>
<dbReference type="PANTHER" id="PTHR36220">
    <property type="entry name" value="UNNAMED PRODUCT"/>
    <property type="match status" value="1"/>
</dbReference>
<dbReference type="Gene3D" id="2.130.10.130">
    <property type="entry name" value="Integrin alpha, N-terminal"/>
    <property type="match status" value="3"/>
</dbReference>
<feature type="region of interest" description="Disordered" evidence="4">
    <location>
        <begin position="22"/>
        <end position="66"/>
    </location>
</feature>
<keyword evidence="6" id="KW-1185">Reference proteome</keyword>
<evidence type="ECO:0000256" key="2">
    <source>
        <dbReference type="ARBA" id="ARBA00022737"/>
    </source>
</evidence>
<dbReference type="PANTHER" id="PTHR36220:SF1">
    <property type="entry name" value="GAMMA TUBULIN COMPLEX COMPONENT C-TERMINAL DOMAIN-CONTAINING PROTEIN"/>
    <property type="match status" value="1"/>
</dbReference>
<dbReference type="SUPFAM" id="SSF50965">
    <property type="entry name" value="Galactose oxidase, central domain"/>
    <property type="match status" value="1"/>
</dbReference>